<reference evidence="1 2" key="1">
    <citation type="submission" date="2020-02" db="EMBL/GenBank/DDBJ databases">
        <title>Whole Genome Shotgun Sequence of Streptomyces sp. strain CWH03.</title>
        <authorList>
            <person name="Dohra H."/>
            <person name="Kodani S."/>
            <person name="Yamamura H."/>
        </authorList>
    </citation>
    <scope>NUCLEOTIDE SEQUENCE [LARGE SCALE GENOMIC DNA]</scope>
    <source>
        <strain evidence="1 2">CWH03</strain>
    </source>
</reference>
<name>A0A6A0ARW7_9ACTN</name>
<proteinExistence type="predicted"/>
<evidence type="ECO:0000313" key="2">
    <source>
        <dbReference type="Proteomes" id="UP000484988"/>
    </source>
</evidence>
<dbReference type="RefSeq" id="WP_173261104.1">
    <property type="nucleotide sequence ID" value="NZ_BLLG01000001.1"/>
</dbReference>
<dbReference type="EMBL" id="BLLG01000001">
    <property type="protein sequence ID" value="GFH34317.1"/>
    <property type="molecule type" value="Genomic_DNA"/>
</dbReference>
<organism evidence="1 2">
    <name type="scientific">Streptomyces pacificus</name>
    <dbReference type="NCBI Taxonomy" id="2705029"/>
    <lineage>
        <taxon>Bacteria</taxon>
        <taxon>Bacillati</taxon>
        <taxon>Actinomycetota</taxon>
        <taxon>Actinomycetes</taxon>
        <taxon>Kitasatosporales</taxon>
        <taxon>Streptomycetaceae</taxon>
        <taxon>Streptomyces</taxon>
    </lineage>
</organism>
<sequence length="94" mass="10308">MAAALPAPVRSLLAAIAETLDVPAPAPGRDAEVAYRLLVEDRARVVRVILHGILTGDETRDIDWDARYLRERAAERPVTYRTLDQALDGNDGQS</sequence>
<evidence type="ECO:0000313" key="1">
    <source>
        <dbReference type="EMBL" id="GFH34317.1"/>
    </source>
</evidence>
<protein>
    <submittedName>
        <fullName evidence="1">Uncharacterized protein</fullName>
    </submittedName>
</protein>
<dbReference type="AlphaFoldDB" id="A0A6A0ARW7"/>
<accession>A0A6A0ARW7</accession>
<dbReference type="Proteomes" id="UP000484988">
    <property type="component" value="Unassembled WGS sequence"/>
</dbReference>
<gene>
    <name evidence="1" type="ORF">SCWH03_05310</name>
</gene>
<keyword evidence="2" id="KW-1185">Reference proteome</keyword>
<comment type="caution">
    <text evidence="1">The sequence shown here is derived from an EMBL/GenBank/DDBJ whole genome shotgun (WGS) entry which is preliminary data.</text>
</comment>